<dbReference type="Pfam" id="PF01557">
    <property type="entry name" value="FAA_hydrolase"/>
    <property type="match status" value="1"/>
</dbReference>
<evidence type="ECO:0000256" key="2">
    <source>
        <dbReference type="ARBA" id="ARBA00022723"/>
    </source>
</evidence>
<dbReference type="GO" id="GO:0019752">
    <property type="term" value="P:carboxylic acid metabolic process"/>
    <property type="evidence" value="ECO:0007669"/>
    <property type="project" value="UniProtKB-ARBA"/>
</dbReference>
<name>A0A7G9S2S3_9MICO</name>
<dbReference type="FunFam" id="3.90.850.10:FF:000002">
    <property type="entry name" value="2-hydroxyhepta-2,4-diene-1,7-dioate isomerase"/>
    <property type="match status" value="1"/>
</dbReference>
<evidence type="ECO:0000259" key="3">
    <source>
        <dbReference type="Pfam" id="PF01557"/>
    </source>
</evidence>
<keyword evidence="2" id="KW-0479">Metal-binding</keyword>
<dbReference type="InterPro" id="IPR011234">
    <property type="entry name" value="Fumarylacetoacetase-like_C"/>
</dbReference>
<protein>
    <submittedName>
        <fullName evidence="4">Fumarylacetoacetate hydrolase family protein</fullName>
    </submittedName>
</protein>
<organism evidence="4 5">
    <name type="scientific">Leucobacter denitrificans</name>
    <dbReference type="NCBI Taxonomy" id="683042"/>
    <lineage>
        <taxon>Bacteria</taxon>
        <taxon>Bacillati</taxon>
        <taxon>Actinomycetota</taxon>
        <taxon>Actinomycetes</taxon>
        <taxon>Micrococcales</taxon>
        <taxon>Microbacteriaceae</taxon>
        <taxon>Leucobacter</taxon>
    </lineage>
</organism>
<sequence length="283" mass="30910">MRLATLKLNTHSGAGATFAAVGDSAGWVHIDTPNVQTFISHESWRAAGEAALREPTRLAEGSFEFLTPVPQPAKVICCGLNYHDHIVETGREVPEYPTLFAKFADTLTGPADDIAVSLTSRVDWEAELAVVIGREIYQVNISEARAAILGYTVANDISMRDWQQRTLQWFQGKTFDRTTPVGPCIVTADEIDPVDGLDIECRINGKVVQSSNTRELVFDSARLVAYVSSFTRLQPGDIILTGTPGGVALGMENPQYMRNGDTVETFIEGIGGLRNTIRMTPTH</sequence>
<feature type="domain" description="Fumarylacetoacetase-like C-terminal" evidence="3">
    <location>
        <begin position="74"/>
        <end position="277"/>
    </location>
</feature>
<dbReference type="GO" id="GO:0016787">
    <property type="term" value="F:hydrolase activity"/>
    <property type="evidence" value="ECO:0007669"/>
    <property type="project" value="UniProtKB-KW"/>
</dbReference>
<keyword evidence="5" id="KW-1185">Reference proteome</keyword>
<dbReference type="RefSeq" id="WP_187554619.1">
    <property type="nucleotide sequence ID" value="NZ_CP060716.1"/>
</dbReference>
<evidence type="ECO:0000256" key="1">
    <source>
        <dbReference type="ARBA" id="ARBA00010211"/>
    </source>
</evidence>
<dbReference type="GO" id="GO:0016853">
    <property type="term" value="F:isomerase activity"/>
    <property type="evidence" value="ECO:0007669"/>
    <property type="project" value="UniProtKB-ARBA"/>
</dbReference>
<evidence type="ECO:0000313" key="5">
    <source>
        <dbReference type="Proteomes" id="UP000515934"/>
    </source>
</evidence>
<dbReference type="SUPFAM" id="SSF56529">
    <property type="entry name" value="FAH"/>
    <property type="match status" value="1"/>
</dbReference>
<comment type="similarity">
    <text evidence="1">Belongs to the FAH family.</text>
</comment>
<accession>A0A7G9S2S3</accession>
<gene>
    <name evidence="4" type="ORF">H9L06_07555</name>
</gene>
<dbReference type="InterPro" id="IPR051121">
    <property type="entry name" value="FAH"/>
</dbReference>
<reference evidence="4 5" key="1">
    <citation type="submission" date="2020-08" db="EMBL/GenBank/DDBJ databases">
        <title>Genome sequence of Leucobacter denitrificans KACC 14055T.</title>
        <authorList>
            <person name="Hyun D.-W."/>
            <person name="Bae J.-W."/>
        </authorList>
    </citation>
    <scope>NUCLEOTIDE SEQUENCE [LARGE SCALE GENOMIC DNA]</scope>
    <source>
        <strain evidence="4 5">KACC 14055</strain>
    </source>
</reference>
<dbReference type="EMBL" id="CP060716">
    <property type="protein sequence ID" value="QNN62148.1"/>
    <property type="molecule type" value="Genomic_DNA"/>
</dbReference>
<evidence type="ECO:0000313" key="4">
    <source>
        <dbReference type="EMBL" id="QNN62148.1"/>
    </source>
</evidence>
<keyword evidence="4" id="KW-0378">Hydrolase</keyword>
<dbReference type="PANTHER" id="PTHR42796:SF4">
    <property type="entry name" value="FUMARYLACETOACETATE HYDROLASE DOMAIN-CONTAINING PROTEIN 2A"/>
    <property type="match status" value="1"/>
</dbReference>
<dbReference type="PANTHER" id="PTHR42796">
    <property type="entry name" value="FUMARYLACETOACETATE HYDROLASE DOMAIN-CONTAINING PROTEIN 2A-RELATED"/>
    <property type="match status" value="1"/>
</dbReference>
<dbReference type="AlphaFoldDB" id="A0A7G9S2S3"/>
<dbReference type="GO" id="GO:0046872">
    <property type="term" value="F:metal ion binding"/>
    <property type="evidence" value="ECO:0007669"/>
    <property type="project" value="UniProtKB-KW"/>
</dbReference>
<dbReference type="Proteomes" id="UP000515934">
    <property type="component" value="Chromosome"/>
</dbReference>
<dbReference type="Gene3D" id="3.90.850.10">
    <property type="entry name" value="Fumarylacetoacetase-like, C-terminal domain"/>
    <property type="match status" value="1"/>
</dbReference>
<proteinExistence type="inferred from homology"/>
<dbReference type="InterPro" id="IPR036663">
    <property type="entry name" value="Fumarylacetoacetase_C_sf"/>
</dbReference>
<dbReference type="KEGG" id="ldn:H9L06_07555"/>